<sequence length="66" mass="7407">MVDAAVFEIDYDAARARIKRVFDKFLERRRGAFDHLARRDLVDESIGKAADERHGAGLGFDRGGVT</sequence>
<protein>
    <submittedName>
        <fullName evidence="1">Uncharacterized protein</fullName>
    </submittedName>
</protein>
<evidence type="ECO:0000313" key="2">
    <source>
        <dbReference type="Proteomes" id="UP000635071"/>
    </source>
</evidence>
<dbReference type="Proteomes" id="UP000635071">
    <property type="component" value="Unassembled WGS sequence"/>
</dbReference>
<name>A0A917EAJ8_9SPHN</name>
<accession>A0A917EAJ8</accession>
<comment type="caution">
    <text evidence="1">The sequence shown here is derived from an EMBL/GenBank/DDBJ whole genome shotgun (WGS) entry which is preliminary data.</text>
</comment>
<reference evidence="1" key="1">
    <citation type="journal article" date="2014" name="Int. J. Syst. Evol. Microbiol.">
        <title>Complete genome sequence of Corynebacterium casei LMG S-19264T (=DSM 44701T), isolated from a smear-ripened cheese.</title>
        <authorList>
            <consortium name="US DOE Joint Genome Institute (JGI-PGF)"/>
            <person name="Walter F."/>
            <person name="Albersmeier A."/>
            <person name="Kalinowski J."/>
            <person name="Ruckert C."/>
        </authorList>
    </citation>
    <scope>NUCLEOTIDE SEQUENCE</scope>
    <source>
        <strain evidence="1">CGMCC 1.15519</strain>
    </source>
</reference>
<reference evidence="1" key="2">
    <citation type="submission" date="2020-09" db="EMBL/GenBank/DDBJ databases">
        <authorList>
            <person name="Sun Q."/>
            <person name="Zhou Y."/>
        </authorList>
    </citation>
    <scope>NUCLEOTIDE SEQUENCE</scope>
    <source>
        <strain evidence="1">CGMCC 1.15519</strain>
    </source>
</reference>
<organism evidence="1 2">
    <name type="scientific">Sandarakinorhabdus glacialis</name>
    <dbReference type="NCBI Taxonomy" id="1614636"/>
    <lineage>
        <taxon>Bacteria</taxon>
        <taxon>Pseudomonadati</taxon>
        <taxon>Pseudomonadota</taxon>
        <taxon>Alphaproteobacteria</taxon>
        <taxon>Sphingomonadales</taxon>
        <taxon>Sphingosinicellaceae</taxon>
        <taxon>Sandarakinorhabdus</taxon>
    </lineage>
</organism>
<gene>
    <name evidence="1" type="ORF">GCM10011529_27530</name>
</gene>
<evidence type="ECO:0000313" key="1">
    <source>
        <dbReference type="EMBL" id="GGE19477.1"/>
    </source>
</evidence>
<proteinExistence type="predicted"/>
<keyword evidence="2" id="KW-1185">Reference proteome</keyword>
<dbReference type="EMBL" id="BMJM01000012">
    <property type="protein sequence ID" value="GGE19477.1"/>
    <property type="molecule type" value="Genomic_DNA"/>
</dbReference>
<dbReference type="AlphaFoldDB" id="A0A917EAJ8"/>